<feature type="domain" description="Thiolase C-terminal" evidence="2">
    <location>
        <begin position="246"/>
        <end position="376"/>
    </location>
</feature>
<keyword evidence="3" id="KW-0808">Transferase</keyword>
<dbReference type="PANTHER" id="PTHR42870">
    <property type="entry name" value="ACETYL-COA C-ACETYLTRANSFERASE"/>
    <property type="match status" value="1"/>
</dbReference>
<dbReference type="EMBL" id="CP003378">
    <property type="protein sequence ID" value="AFZ69917.1"/>
    <property type="molecule type" value="Genomic_DNA"/>
</dbReference>
<keyword evidence="1" id="KW-0414">Isoprene biosynthesis</keyword>
<organism evidence="3 4">
    <name type="scientific">Caldisphaera lagunensis (strain DSM 15908 / JCM 11604 / ANMR 0165 / IC-154)</name>
    <dbReference type="NCBI Taxonomy" id="1056495"/>
    <lineage>
        <taxon>Archaea</taxon>
        <taxon>Thermoproteota</taxon>
        <taxon>Thermoprotei</taxon>
        <taxon>Acidilobales</taxon>
        <taxon>Caldisphaeraceae</taxon>
        <taxon>Caldisphaera</taxon>
    </lineage>
</organism>
<accession>L0A9U8</accession>
<dbReference type="RefSeq" id="WP_015231815.1">
    <property type="nucleotide sequence ID" value="NC_019791.1"/>
</dbReference>
<proteinExistence type="predicted"/>
<name>L0A9U8_CALLD</name>
<dbReference type="Pfam" id="PF22691">
    <property type="entry name" value="Thiolase_C_1"/>
    <property type="match status" value="1"/>
</dbReference>
<dbReference type="PIRSF" id="PIRSF000429">
    <property type="entry name" value="Ac-CoA_Ac_transf"/>
    <property type="match status" value="1"/>
</dbReference>
<dbReference type="InterPro" id="IPR002155">
    <property type="entry name" value="Thiolase"/>
</dbReference>
<dbReference type="AlphaFoldDB" id="L0A9U8"/>
<dbReference type="InParanoid" id="L0A9U8"/>
<dbReference type="OrthoDB" id="167534at2157"/>
<dbReference type="KEGG" id="clg:Calag_0129"/>
<evidence type="ECO:0000313" key="4">
    <source>
        <dbReference type="Proteomes" id="UP000010469"/>
    </source>
</evidence>
<dbReference type="InterPro" id="IPR016039">
    <property type="entry name" value="Thiolase-like"/>
</dbReference>
<evidence type="ECO:0000259" key="2">
    <source>
        <dbReference type="Pfam" id="PF22691"/>
    </source>
</evidence>
<dbReference type="NCBIfam" id="NF004722">
    <property type="entry name" value="PRK06066.1"/>
    <property type="match status" value="1"/>
</dbReference>
<dbReference type="FunCoup" id="L0A9U8">
    <property type="interactions" value="92"/>
</dbReference>
<dbReference type="SUPFAM" id="SSF53901">
    <property type="entry name" value="Thiolase-like"/>
    <property type="match status" value="2"/>
</dbReference>
<dbReference type="STRING" id="1056495.Calag_0129"/>
<dbReference type="PANTHER" id="PTHR42870:SF6">
    <property type="entry name" value="ACETYL-COA C-ACYLTRANSFERASE"/>
    <property type="match status" value="1"/>
</dbReference>
<evidence type="ECO:0000256" key="1">
    <source>
        <dbReference type="ARBA" id="ARBA00023229"/>
    </source>
</evidence>
<dbReference type="Gene3D" id="3.40.47.10">
    <property type="match status" value="1"/>
</dbReference>
<dbReference type="InterPro" id="IPR055140">
    <property type="entry name" value="Thiolase_C_2"/>
</dbReference>
<dbReference type="HOGENOM" id="CLU_035425_2_2_2"/>
<dbReference type="CDD" id="cd00829">
    <property type="entry name" value="SCP-x_thiolase"/>
    <property type="match status" value="1"/>
</dbReference>
<sequence length="384" mass="42371">MSRVAIVGAGWYGFKPTTIDVSFQDMMFESSSRAYASANIDPRYDIDAFVDCQEDMWEGIAIADEFAPEPIGGALRPTFTVAGDGLEGIAHAYMLIKTGHFNVVSVESHGKPSEIKTLQDIYRFALDPLHVRPLDTGNPLFYAGLDAVAYMKRTNTKREHLAMVAVKNKNNGLRNERASFSTKIDLDNVLSSSYSIYPLSNYEIAPFSDASITFVLASEEYAKKFTDTPVYIEGIGYSTETGTGATEWHEWGKMRSIREAALMAYKLANLNGNPQVDFAEVEDRFSYMELLSLEESLIVKEGEAHELLENGEFNFNGSLPVNPSGGSLSMGVQLEATGLSRLLESYLQLTGKAGSHQLKNVRRSLVVSWRGVPTYTSMVALLSV</sequence>
<evidence type="ECO:0000313" key="3">
    <source>
        <dbReference type="EMBL" id="AFZ69917.1"/>
    </source>
</evidence>
<protein>
    <submittedName>
        <fullName evidence="3">Acetyl-CoA acetyltransferase</fullName>
    </submittedName>
</protein>
<dbReference type="GeneID" id="14211389"/>
<keyword evidence="4" id="KW-1185">Reference proteome</keyword>
<reference evidence="4" key="1">
    <citation type="submission" date="2012-03" db="EMBL/GenBank/DDBJ databases">
        <title>Complete genome of Caldisphaera lagunensis DSM 15908.</title>
        <authorList>
            <person name="Lucas S."/>
            <person name="Copeland A."/>
            <person name="Lapidus A."/>
            <person name="Glavina del Rio T."/>
            <person name="Dalin E."/>
            <person name="Tice H."/>
            <person name="Bruce D."/>
            <person name="Goodwin L."/>
            <person name="Pitluck S."/>
            <person name="Peters L."/>
            <person name="Mikhailova N."/>
            <person name="Teshima H."/>
            <person name="Kyrpides N."/>
            <person name="Mavromatis K."/>
            <person name="Ivanova N."/>
            <person name="Brettin T."/>
            <person name="Detter J.C."/>
            <person name="Han C."/>
            <person name="Larimer F."/>
            <person name="Land M."/>
            <person name="Hauser L."/>
            <person name="Markowitz V."/>
            <person name="Cheng J.-F."/>
            <person name="Hugenholtz P."/>
            <person name="Woyke T."/>
            <person name="Wu D."/>
            <person name="Spring S."/>
            <person name="Schroeder M."/>
            <person name="Brambilla E."/>
            <person name="Klenk H.-P."/>
            <person name="Eisen J.A."/>
        </authorList>
    </citation>
    <scope>NUCLEOTIDE SEQUENCE [LARGE SCALE GENOMIC DNA]</scope>
    <source>
        <strain evidence="4">DSM 15908 / JCM 11604 / IC-154</strain>
    </source>
</reference>
<dbReference type="Proteomes" id="UP000010469">
    <property type="component" value="Chromosome"/>
</dbReference>
<dbReference type="GO" id="GO:0016747">
    <property type="term" value="F:acyltransferase activity, transferring groups other than amino-acyl groups"/>
    <property type="evidence" value="ECO:0007669"/>
    <property type="project" value="InterPro"/>
</dbReference>
<dbReference type="GO" id="GO:0008299">
    <property type="term" value="P:isoprenoid biosynthetic process"/>
    <property type="evidence" value="ECO:0007669"/>
    <property type="project" value="UniProtKB-KW"/>
</dbReference>
<gene>
    <name evidence="3" type="ordered locus">Calag_0129</name>
</gene>
<dbReference type="eggNOG" id="arCOG01279">
    <property type="taxonomic scope" value="Archaea"/>
</dbReference>